<dbReference type="Proteomes" id="UP000477680">
    <property type="component" value="Chromosome"/>
</dbReference>
<dbReference type="InterPro" id="IPR025514">
    <property type="entry name" value="DUF4402"/>
</dbReference>
<name>A0A6C0U911_9GAMM</name>
<sequence>MIPAIWRTAAMAFLLVWSMPLLPAEIGISNNSALVFGSFAAGSGGTVTVNTSGTCSAGGSVIIVVADCAAAGFTVTGDPNFSYSIDLPADNFVTLSGPGSDMKVTSFSSDPTAANGLLSAGGSQYVSVGGTLVIGNGQAPGSYSGSFSVIVNYN</sequence>
<evidence type="ECO:0000313" key="2">
    <source>
        <dbReference type="Proteomes" id="UP000477680"/>
    </source>
</evidence>
<protein>
    <submittedName>
        <fullName evidence="1">DUF4402 domain-containing protein</fullName>
    </submittedName>
</protein>
<reference evidence="1 2" key="1">
    <citation type="submission" date="2020-02" db="EMBL/GenBank/DDBJ databases">
        <title>Genome sequencing for Kineobactrum sp. M2.</title>
        <authorList>
            <person name="Park S.-J."/>
        </authorList>
    </citation>
    <scope>NUCLEOTIDE SEQUENCE [LARGE SCALE GENOMIC DNA]</scope>
    <source>
        <strain evidence="1 2">M2</strain>
    </source>
</reference>
<dbReference type="Pfam" id="PF14352">
    <property type="entry name" value="DUF4402"/>
    <property type="match status" value="1"/>
</dbReference>
<keyword evidence="2" id="KW-1185">Reference proteome</keyword>
<dbReference type="EMBL" id="CP048711">
    <property type="protein sequence ID" value="QIB67075.1"/>
    <property type="molecule type" value="Genomic_DNA"/>
</dbReference>
<proteinExistence type="predicted"/>
<gene>
    <name evidence="1" type="ORF">G3T16_18430</name>
</gene>
<dbReference type="KEGG" id="kim:G3T16_18430"/>
<dbReference type="RefSeq" id="WP_163496503.1">
    <property type="nucleotide sequence ID" value="NZ_CP048711.1"/>
</dbReference>
<accession>A0A6C0U911</accession>
<organism evidence="1 2">
    <name type="scientific">Kineobactrum salinum</name>
    <dbReference type="NCBI Taxonomy" id="2708301"/>
    <lineage>
        <taxon>Bacteria</taxon>
        <taxon>Pseudomonadati</taxon>
        <taxon>Pseudomonadota</taxon>
        <taxon>Gammaproteobacteria</taxon>
        <taxon>Cellvibrionales</taxon>
        <taxon>Halieaceae</taxon>
        <taxon>Kineobactrum</taxon>
    </lineage>
</organism>
<evidence type="ECO:0000313" key="1">
    <source>
        <dbReference type="EMBL" id="QIB67075.1"/>
    </source>
</evidence>
<dbReference type="AlphaFoldDB" id="A0A6C0U911"/>